<gene>
    <name evidence="2" type="ORF">U27_01879</name>
</gene>
<proteinExistence type="predicted"/>
<protein>
    <submittedName>
        <fullName evidence="2">Glycosyl transferase group 1</fullName>
    </submittedName>
</protein>
<dbReference type="PANTHER" id="PTHR12526">
    <property type="entry name" value="GLYCOSYLTRANSFERASE"/>
    <property type="match status" value="1"/>
</dbReference>
<name>A0A0S6W611_VECG1</name>
<dbReference type="Pfam" id="PF00534">
    <property type="entry name" value="Glycos_transf_1"/>
    <property type="match status" value="1"/>
</dbReference>
<dbReference type="CDD" id="cd03801">
    <property type="entry name" value="GT4_PimA-like"/>
    <property type="match status" value="1"/>
</dbReference>
<organism evidence="2">
    <name type="scientific">Vecturithrix granuli</name>
    <dbReference type="NCBI Taxonomy" id="1499967"/>
    <lineage>
        <taxon>Bacteria</taxon>
        <taxon>Candidatus Moduliflexota</taxon>
        <taxon>Candidatus Vecturitrichia</taxon>
        <taxon>Candidatus Vecturitrichales</taxon>
        <taxon>Candidatus Vecturitrichaceae</taxon>
        <taxon>Candidatus Vecturithrix</taxon>
    </lineage>
</organism>
<dbReference type="SUPFAM" id="SSF53756">
    <property type="entry name" value="UDP-Glycosyltransferase/glycogen phosphorylase"/>
    <property type="match status" value="1"/>
</dbReference>
<dbReference type="PANTHER" id="PTHR12526:SF636">
    <property type="entry name" value="BLL3647 PROTEIN"/>
    <property type="match status" value="1"/>
</dbReference>
<dbReference type="HOGENOM" id="CLU_043949_0_0_0"/>
<sequence length="403" mass="46401">MKLAFFSPLPPQRSGISDYSEDLLPFLAQGAMLELFTDEGVSPTNSKIVDNFPVYPYTQFGRRHQAAPYDLCLYQMGNNPKYHHYMDALIQTYPGIVTLHDYALQHLYIFLCTKQKRFDEYQEMMETYYGPEGRVIANNFRKGILHDYVFYQYPLFQRVVVPSRGTIVHSQYVKQKILRYDASLHVEMIPMGIMPPDLSQYDVNTLRKQYQIPYDRFVVGAYGYIQPGKRIPELLRSFAELVKETPEALCLLVGHLASPQEVSNFDIRKLIRDLGIEKHVLITGFTPYNQFLDYLALSDVCVNLRHPTVRATSANILKIMAFGKPAIISDLGENLDFPSTVCIKIPLNDTEEEKIFQAIVALSRDPEQRQTMGAQARKFIIEQHSIQQAADKYLAFCQKILNR</sequence>
<dbReference type="GO" id="GO:0016757">
    <property type="term" value="F:glycosyltransferase activity"/>
    <property type="evidence" value="ECO:0007669"/>
    <property type="project" value="InterPro"/>
</dbReference>
<evidence type="ECO:0000313" key="3">
    <source>
        <dbReference type="Proteomes" id="UP000030661"/>
    </source>
</evidence>
<dbReference type="Gene3D" id="3.40.50.2000">
    <property type="entry name" value="Glycogen Phosphorylase B"/>
    <property type="match status" value="2"/>
</dbReference>
<dbReference type="AlphaFoldDB" id="A0A0S6W611"/>
<keyword evidence="2" id="KW-0808">Transferase</keyword>
<evidence type="ECO:0000259" key="1">
    <source>
        <dbReference type="Pfam" id="PF00534"/>
    </source>
</evidence>
<dbReference type="InterPro" id="IPR001296">
    <property type="entry name" value="Glyco_trans_1"/>
</dbReference>
<dbReference type="Proteomes" id="UP000030661">
    <property type="component" value="Unassembled WGS sequence"/>
</dbReference>
<dbReference type="EMBL" id="DF820463">
    <property type="protein sequence ID" value="GAK55048.1"/>
    <property type="molecule type" value="Genomic_DNA"/>
</dbReference>
<dbReference type="STRING" id="1499967.U27_01879"/>
<evidence type="ECO:0000313" key="2">
    <source>
        <dbReference type="EMBL" id="GAK55048.1"/>
    </source>
</evidence>
<accession>A0A0S6W611</accession>
<keyword evidence="3" id="KW-1185">Reference proteome</keyword>
<reference evidence="2" key="1">
    <citation type="journal article" date="2015" name="PeerJ">
        <title>First genomic representation of candidate bacterial phylum KSB3 points to enhanced environmental sensing as a trigger of wastewater bulking.</title>
        <authorList>
            <person name="Sekiguchi Y."/>
            <person name="Ohashi A."/>
            <person name="Parks D.H."/>
            <person name="Yamauchi T."/>
            <person name="Tyson G.W."/>
            <person name="Hugenholtz P."/>
        </authorList>
    </citation>
    <scope>NUCLEOTIDE SEQUENCE [LARGE SCALE GENOMIC DNA]</scope>
</reference>
<dbReference type="eggNOG" id="COG0438">
    <property type="taxonomic scope" value="Bacteria"/>
</dbReference>
<feature type="domain" description="Glycosyl transferase family 1" evidence="1">
    <location>
        <begin position="204"/>
        <end position="378"/>
    </location>
</feature>